<proteinExistence type="predicted"/>
<keyword evidence="3" id="KW-0808">Transferase</keyword>
<evidence type="ECO:0000256" key="8">
    <source>
        <dbReference type="ARBA" id="ARBA00022833"/>
    </source>
</evidence>
<evidence type="ECO:0000256" key="4">
    <source>
        <dbReference type="ARBA" id="ARBA00022723"/>
    </source>
</evidence>
<protein>
    <recommendedName>
        <fullName evidence="2">RBR-type E3 ubiquitin transferase</fullName>
        <ecNumber evidence="2">2.3.2.31</ecNumber>
    </recommendedName>
</protein>
<evidence type="ECO:0000256" key="6">
    <source>
        <dbReference type="ARBA" id="ARBA00022771"/>
    </source>
</evidence>
<evidence type="ECO:0000256" key="7">
    <source>
        <dbReference type="ARBA" id="ARBA00022786"/>
    </source>
</evidence>
<dbReference type="EC" id="2.3.2.31" evidence="2"/>
<evidence type="ECO:0000256" key="5">
    <source>
        <dbReference type="ARBA" id="ARBA00022737"/>
    </source>
</evidence>
<dbReference type="InterPro" id="IPR017907">
    <property type="entry name" value="Znf_RING_CS"/>
</dbReference>
<dbReference type="CDD" id="cd22584">
    <property type="entry name" value="Rcat_RBR_unk"/>
    <property type="match status" value="1"/>
</dbReference>
<dbReference type="PROSITE" id="PS51873">
    <property type="entry name" value="TRIAD"/>
    <property type="match status" value="1"/>
</dbReference>
<feature type="region of interest" description="Disordered" evidence="9">
    <location>
        <begin position="102"/>
        <end position="125"/>
    </location>
</feature>
<evidence type="ECO:0000313" key="11">
    <source>
        <dbReference type="EMBL" id="GAB0134551.1"/>
    </source>
</evidence>
<gene>
    <name evidence="11" type="primary">g2916</name>
    <name evidence="11" type="ORF">EsDP_00002916</name>
</gene>
<dbReference type="Pfam" id="PF01485">
    <property type="entry name" value="IBR"/>
    <property type="match status" value="2"/>
</dbReference>
<comment type="catalytic activity">
    <reaction evidence="1">
        <text>[E2 ubiquitin-conjugating enzyme]-S-ubiquitinyl-L-cysteine + [acceptor protein]-L-lysine = [E2 ubiquitin-conjugating enzyme]-L-cysteine + [acceptor protein]-N(6)-ubiquitinyl-L-lysine.</text>
        <dbReference type="EC" id="2.3.2.31"/>
    </reaction>
</comment>
<evidence type="ECO:0000256" key="2">
    <source>
        <dbReference type="ARBA" id="ARBA00012251"/>
    </source>
</evidence>
<keyword evidence="7" id="KW-0833">Ubl conjugation pathway</keyword>
<feature type="domain" description="RING-type" evidence="10">
    <location>
        <begin position="131"/>
        <end position="319"/>
    </location>
</feature>
<keyword evidence="4" id="KW-0479">Metal-binding</keyword>
<evidence type="ECO:0000256" key="1">
    <source>
        <dbReference type="ARBA" id="ARBA00001798"/>
    </source>
</evidence>
<keyword evidence="5" id="KW-0677">Repeat</keyword>
<organism evidence="11 12">
    <name type="scientific">Epichloe bromicola</name>
    <dbReference type="NCBI Taxonomy" id="79588"/>
    <lineage>
        <taxon>Eukaryota</taxon>
        <taxon>Fungi</taxon>
        <taxon>Dikarya</taxon>
        <taxon>Ascomycota</taxon>
        <taxon>Pezizomycotina</taxon>
        <taxon>Sordariomycetes</taxon>
        <taxon>Hypocreomycetidae</taxon>
        <taxon>Hypocreales</taxon>
        <taxon>Clavicipitaceae</taxon>
        <taxon>Epichloe</taxon>
    </lineage>
</organism>
<dbReference type="Proteomes" id="UP001562357">
    <property type="component" value="Unassembled WGS sequence"/>
</dbReference>
<keyword evidence="8" id="KW-0862">Zinc</keyword>
<dbReference type="InterPro" id="IPR031127">
    <property type="entry name" value="E3_UB_ligase_RBR"/>
</dbReference>
<keyword evidence="6" id="KW-0863">Zinc-finger</keyword>
<dbReference type="SUPFAM" id="SSF57850">
    <property type="entry name" value="RING/U-box"/>
    <property type="match status" value="2"/>
</dbReference>
<comment type="caution">
    <text evidence="11">The sequence shown here is derived from an EMBL/GenBank/DDBJ whole genome shotgun (WGS) entry which is preliminary data.</text>
</comment>
<dbReference type="CDD" id="cd20335">
    <property type="entry name" value="BRcat_RBR"/>
    <property type="match status" value="1"/>
</dbReference>
<reference evidence="12" key="1">
    <citation type="submission" date="2024-06" db="EMBL/GenBank/DDBJ databases">
        <title>Draft Genome Sequences of Epichloe bromicola Strains Isolated from Elymus ciliaris.</title>
        <authorList>
            <consortium name="Epichloe bromicola genome sequencing consortium"/>
            <person name="Miura A."/>
            <person name="Imano S."/>
            <person name="Ashida A."/>
            <person name="Sato I."/>
            <person name="Chiba S."/>
            <person name="Tanaka A."/>
            <person name="Camagna M."/>
            <person name="Takemoto D."/>
        </authorList>
    </citation>
    <scope>NUCLEOTIDE SEQUENCE [LARGE SCALE GENOMIC DNA]</scope>
    <source>
        <strain evidence="12">DP</strain>
    </source>
</reference>
<sequence length="406" mass="45072">MDSEIDEETLELIIELQVQDARNMIKGKHREGEHIAHAVLTDGDAIKAHVDEEQQATNDREFAVCGQPATGSPGDASADAIVEDEMMRKLIALYFGDNHRPPSAARSAATPRAAQQAGPSSSASASANGIELRRCVACTSDVAFFDTVRCPCSHDYCRDCIAKLFSAAISDESLFPPRCCKTPIPLGLNQIFLPPKLLGTYKAKELEYGTPNRTYCHVPTCSTFVPPAFVRDDVATCVKCRSKTCTICKGKSHAGDCPADTSTLDALRIAAHNGWQRCHSCRSMVDLTSGCNHITCRCGAEFCYVCGVKWKECRCDLWDEDRLTGRANNIVDRDAGARNVRGPERDALFERERQNLAQNHQCMNHSWKGIGGEHRCEVCLNWMPQFIYECQHCRLMACKRCQFNRL</sequence>
<dbReference type="InterPro" id="IPR002867">
    <property type="entry name" value="IBR_dom"/>
</dbReference>
<name>A0ABQ0CM79_9HYPO</name>
<dbReference type="EMBL" id="BAAFGZ010000084">
    <property type="protein sequence ID" value="GAB0134551.1"/>
    <property type="molecule type" value="Genomic_DNA"/>
</dbReference>
<evidence type="ECO:0000256" key="9">
    <source>
        <dbReference type="SAM" id="MobiDB-lite"/>
    </source>
</evidence>
<evidence type="ECO:0000259" key="10">
    <source>
        <dbReference type="PROSITE" id="PS51873"/>
    </source>
</evidence>
<keyword evidence="12" id="KW-1185">Reference proteome</keyword>
<dbReference type="InterPro" id="IPR044066">
    <property type="entry name" value="TRIAD_supradom"/>
</dbReference>
<dbReference type="PANTHER" id="PTHR11685">
    <property type="entry name" value="RBR FAMILY RING FINGER AND IBR DOMAIN-CONTAINING"/>
    <property type="match status" value="1"/>
</dbReference>
<evidence type="ECO:0000313" key="12">
    <source>
        <dbReference type="Proteomes" id="UP001562357"/>
    </source>
</evidence>
<evidence type="ECO:0000256" key="3">
    <source>
        <dbReference type="ARBA" id="ARBA00022679"/>
    </source>
</evidence>
<dbReference type="Gene3D" id="1.20.120.1750">
    <property type="match status" value="1"/>
</dbReference>
<dbReference type="PROSITE" id="PS00518">
    <property type="entry name" value="ZF_RING_1"/>
    <property type="match status" value="1"/>
</dbReference>
<accession>A0ABQ0CM79</accession>